<protein>
    <submittedName>
        <fullName evidence="6">MFS transporter</fullName>
    </submittedName>
</protein>
<feature type="transmembrane region" description="Helical" evidence="4">
    <location>
        <begin position="175"/>
        <end position="195"/>
    </location>
</feature>
<evidence type="ECO:0000256" key="4">
    <source>
        <dbReference type="SAM" id="Phobius"/>
    </source>
</evidence>
<proteinExistence type="predicted"/>
<dbReference type="PROSITE" id="PS50850">
    <property type="entry name" value="MFS"/>
    <property type="match status" value="1"/>
</dbReference>
<dbReference type="Proteomes" id="UP001060012">
    <property type="component" value="Chromosome"/>
</dbReference>
<accession>A0ABY5E2X7</accession>
<organism evidence="6 7">
    <name type="scientific">Arcobacter roscoffensis</name>
    <dbReference type="NCBI Taxonomy" id="2961520"/>
    <lineage>
        <taxon>Bacteria</taxon>
        <taxon>Pseudomonadati</taxon>
        <taxon>Campylobacterota</taxon>
        <taxon>Epsilonproteobacteria</taxon>
        <taxon>Campylobacterales</taxon>
        <taxon>Arcobacteraceae</taxon>
        <taxon>Arcobacter</taxon>
    </lineage>
</organism>
<dbReference type="InterPro" id="IPR050327">
    <property type="entry name" value="Proton-linked_MCT"/>
</dbReference>
<evidence type="ECO:0000256" key="3">
    <source>
        <dbReference type="ARBA" id="ARBA00023136"/>
    </source>
</evidence>
<feature type="transmembrane region" description="Helical" evidence="4">
    <location>
        <begin position="145"/>
        <end position="163"/>
    </location>
</feature>
<dbReference type="PANTHER" id="PTHR11360:SF308">
    <property type="entry name" value="BLL3089 PROTEIN"/>
    <property type="match status" value="1"/>
</dbReference>
<feature type="transmembrane region" description="Helical" evidence="4">
    <location>
        <begin position="110"/>
        <end position="133"/>
    </location>
</feature>
<name>A0ABY5E2X7_9BACT</name>
<evidence type="ECO:0000256" key="1">
    <source>
        <dbReference type="ARBA" id="ARBA00022692"/>
    </source>
</evidence>
<dbReference type="InterPro" id="IPR011701">
    <property type="entry name" value="MFS"/>
</dbReference>
<dbReference type="PANTHER" id="PTHR11360">
    <property type="entry name" value="MONOCARBOXYLATE TRANSPORTER"/>
    <property type="match status" value="1"/>
</dbReference>
<reference evidence="6" key="1">
    <citation type="submission" date="2022-07" db="EMBL/GenBank/DDBJ databases">
        <title>Arcobacter roscoffensis sp. nov., a marine bacterium isolated from coastal seawater collected from Roscoff, France.</title>
        <authorList>
            <person name="Pascual J."/>
            <person name="Lepeaux C."/>
            <person name="Methner A."/>
            <person name="Overmann J."/>
        </authorList>
    </citation>
    <scope>NUCLEOTIDE SEQUENCE</scope>
    <source>
        <strain evidence="6">ARW1-2F2</strain>
    </source>
</reference>
<feature type="transmembrane region" description="Helical" evidence="4">
    <location>
        <begin position="54"/>
        <end position="74"/>
    </location>
</feature>
<sequence>MNIFEKIIEKIFIKGTAKSVIGLGITTTIGYGTLYYSISIMSEEISSYFTWSKSFIFGILSLGILLGGLIAPIVGKILDKHGARWIMSFGSLFCALGLVLLAYVQTKFQFIFAILFLEMVSVLVLYEAAFVAFSQLAGVKARLPIVQITLMAGFASTIFWPLITYLLTVFTWREVYQLLALFHIFIALPIHFFVLKPNMLLDNSLFEDKNFTDCICLEGKQKKNSLIVLAIAFSLLAIPITAMQTQFLAIFKGFGMEAATTVALGALIGPSQVVARVTELSFAKRISPLFTAISSTFLMFFGLIALILSGYDYLVALLFVLLYGAGQGLSDIVRGTLPLYLFGNDGYGKTIGKLNLFRLIVTSMVPFGFAFVLENFGVKIATIGLISVTLIAVLLLLSIKNSVKGVKIEA</sequence>
<dbReference type="Gene3D" id="1.20.1250.20">
    <property type="entry name" value="MFS general substrate transporter like domains"/>
    <property type="match status" value="1"/>
</dbReference>
<dbReference type="InterPro" id="IPR036259">
    <property type="entry name" value="MFS_trans_sf"/>
</dbReference>
<dbReference type="InterPro" id="IPR020846">
    <property type="entry name" value="MFS_dom"/>
</dbReference>
<feature type="transmembrane region" description="Helical" evidence="4">
    <location>
        <begin position="20"/>
        <end position="42"/>
    </location>
</feature>
<evidence type="ECO:0000256" key="2">
    <source>
        <dbReference type="ARBA" id="ARBA00022989"/>
    </source>
</evidence>
<dbReference type="RefSeq" id="WP_254575274.1">
    <property type="nucleotide sequence ID" value="NZ_CP100595.1"/>
</dbReference>
<keyword evidence="1 4" id="KW-0812">Transmembrane</keyword>
<feature type="domain" description="Major facilitator superfamily (MFS) profile" evidence="5">
    <location>
        <begin position="3"/>
        <end position="404"/>
    </location>
</feature>
<keyword evidence="7" id="KW-1185">Reference proteome</keyword>
<evidence type="ECO:0000313" key="7">
    <source>
        <dbReference type="Proteomes" id="UP001060012"/>
    </source>
</evidence>
<dbReference type="SUPFAM" id="SSF103473">
    <property type="entry name" value="MFS general substrate transporter"/>
    <property type="match status" value="1"/>
</dbReference>
<feature type="transmembrane region" description="Helical" evidence="4">
    <location>
        <begin position="226"/>
        <end position="243"/>
    </location>
</feature>
<feature type="transmembrane region" description="Helical" evidence="4">
    <location>
        <begin position="289"/>
        <end position="308"/>
    </location>
</feature>
<feature type="transmembrane region" description="Helical" evidence="4">
    <location>
        <begin position="249"/>
        <end position="268"/>
    </location>
</feature>
<keyword evidence="3 4" id="KW-0472">Membrane</keyword>
<feature type="transmembrane region" description="Helical" evidence="4">
    <location>
        <begin position="314"/>
        <end position="333"/>
    </location>
</feature>
<dbReference type="Pfam" id="PF07690">
    <property type="entry name" value="MFS_1"/>
    <property type="match status" value="1"/>
</dbReference>
<feature type="transmembrane region" description="Helical" evidence="4">
    <location>
        <begin position="379"/>
        <end position="399"/>
    </location>
</feature>
<feature type="transmembrane region" description="Helical" evidence="4">
    <location>
        <begin position="86"/>
        <end position="104"/>
    </location>
</feature>
<evidence type="ECO:0000259" key="5">
    <source>
        <dbReference type="PROSITE" id="PS50850"/>
    </source>
</evidence>
<gene>
    <name evidence="6" type="ORF">NJU99_07375</name>
</gene>
<keyword evidence="2 4" id="KW-1133">Transmembrane helix</keyword>
<feature type="transmembrane region" description="Helical" evidence="4">
    <location>
        <begin position="354"/>
        <end position="373"/>
    </location>
</feature>
<dbReference type="EMBL" id="CP100595">
    <property type="protein sequence ID" value="UTJ05093.1"/>
    <property type="molecule type" value="Genomic_DNA"/>
</dbReference>
<evidence type="ECO:0000313" key="6">
    <source>
        <dbReference type="EMBL" id="UTJ05093.1"/>
    </source>
</evidence>